<protein>
    <submittedName>
        <fullName evidence="1">Uncharacterized protein</fullName>
    </submittedName>
</protein>
<reference evidence="1 2" key="1">
    <citation type="journal article" date="2016" name="Mol. Biol. Evol.">
        <title>Comparative Genomics of Early-Diverging Mushroom-Forming Fungi Provides Insights into the Origins of Lignocellulose Decay Capabilities.</title>
        <authorList>
            <person name="Nagy L.G."/>
            <person name="Riley R."/>
            <person name="Tritt A."/>
            <person name="Adam C."/>
            <person name="Daum C."/>
            <person name="Floudas D."/>
            <person name="Sun H."/>
            <person name="Yadav J.S."/>
            <person name="Pangilinan J."/>
            <person name="Larsson K.H."/>
            <person name="Matsuura K."/>
            <person name="Barry K."/>
            <person name="Labutti K."/>
            <person name="Kuo R."/>
            <person name="Ohm R.A."/>
            <person name="Bhattacharya S.S."/>
            <person name="Shirouzu T."/>
            <person name="Yoshinaga Y."/>
            <person name="Martin F.M."/>
            <person name="Grigoriev I.V."/>
            <person name="Hibbett D.S."/>
        </authorList>
    </citation>
    <scope>NUCLEOTIDE SEQUENCE [LARGE SCALE GENOMIC DNA]</scope>
    <source>
        <strain evidence="1 2">HHB12733</strain>
    </source>
</reference>
<accession>A0A165DVV9</accession>
<gene>
    <name evidence="1" type="ORF">CALCODRAFT_44200</name>
</gene>
<keyword evidence="2" id="KW-1185">Reference proteome</keyword>
<dbReference type="Proteomes" id="UP000076842">
    <property type="component" value="Unassembled WGS sequence"/>
</dbReference>
<name>A0A165DVV9_9BASI</name>
<evidence type="ECO:0000313" key="1">
    <source>
        <dbReference type="EMBL" id="KZT53645.1"/>
    </source>
</evidence>
<dbReference type="AlphaFoldDB" id="A0A165DVV9"/>
<evidence type="ECO:0000313" key="2">
    <source>
        <dbReference type="Proteomes" id="UP000076842"/>
    </source>
</evidence>
<dbReference type="InParanoid" id="A0A165DVV9"/>
<dbReference type="EMBL" id="KV424032">
    <property type="protein sequence ID" value="KZT53645.1"/>
    <property type="molecule type" value="Genomic_DNA"/>
</dbReference>
<proteinExistence type="predicted"/>
<sequence>MAPSLIVRCGNLRATITPNALSARICPAENQSISNLFKILIPHPSQEKNTKCPWSLSAGMSPISDVQMKRAVGSVGMVGATVPWQGNIAGEGHFMGNAWEDDRSCFAVVEWTQRTCSSDVGMTRATNCVSKYQIRSPLQHVDEDGVHLRCCTI</sequence>
<organism evidence="1 2">
    <name type="scientific">Calocera cornea HHB12733</name>
    <dbReference type="NCBI Taxonomy" id="1353952"/>
    <lineage>
        <taxon>Eukaryota</taxon>
        <taxon>Fungi</taxon>
        <taxon>Dikarya</taxon>
        <taxon>Basidiomycota</taxon>
        <taxon>Agaricomycotina</taxon>
        <taxon>Dacrymycetes</taxon>
        <taxon>Dacrymycetales</taxon>
        <taxon>Dacrymycetaceae</taxon>
        <taxon>Calocera</taxon>
    </lineage>
</organism>